<dbReference type="SUPFAM" id="SSF51735">
    <property type="entry name" value="NAD(P)-binding Rossmann-fold domains"/>
    <property type="match status" value="1"/>
</dbReference>
<sequence length="335" mass="35857">MKAILLTQTGNSEKLNYTEVSTPSPSSSQVLIKVAAAPVNFIDTIIREGNMPPGMMPELPFISGVEGSGTIVDSNGTNLRNGQKVAFLGPIGAATYAEYALVDADKLVVLDEATDLIAAGSMPVTYFTAYHMIHNVARVEPNKFALVYAASGGVGTALLQLLKLAGVKTIALERRDSKVEQALKMGADYAFNISAFNTSAASKDWLTEVKKITNNQGVNYIFNPVAGDTISQDLEALATLGHIVIFGFLAGVGETNMQAEVVKHFSKSPTISYSEIYATYFNNYDLVASSLEKVYALLAEQKIQPLYTTIPLAEAAKAHDLLENGKVLGKLVLTP</sequence>
<dbReference type="Proteomes" id="UP000256999">
    <property type="component" value="Unassembled WGS sequence"/>
</dbReference>
<dbReference type="InterPro" id="IPR013149">
    <property type="entry name" value="ADH-like_C"/>
</dbReference>
<name>A0A3E0UDA8_9GAMM</name>
<proteinExistence type="predicted"/>
<evidence type="ECO:0000313" key="4">
    <source>
        <dbReference type="EMBL" id="REL34978.1"/>
    </source>
</evidence>
<dbReference type="InterPro" id="IPR036291">
    <property type="entry name" value="NAD(P)-bd_dom_sf"/>
</dbReference>
<evidence type="ECO:0000259" key="3">
    <source>
        <dbReference type="SMART" id="SM00829"/>
    </source>
</evidence>
<evidence type="ECO:0000313" key="5">
    <source>
        <dbReference type="Proteomes" id="UP000256999"/>
    </source>
</evidence>
<comment type="caution">
    <text evidence="4">The sequence shown here is derived from an EMBL/GenBank/DDBJ whole genome shotgun (WGS) entry which is preliminary data.</text>
</comment>
<evidence type="ECO:0000256" key="2">
    <source>
        <dbReference type="ARBA" id="ARBA00023002"/>
    </source>
</evidence>
<evidence type="ECO:0000256" key="1">
    <source>
        <dbReference type="ARBA" id="ARBA00022857"/>
    </source>
</evidence>
<dbReference type="SUPFAM" id="SSF50129">
    <property type="entry name" value="GroES-like"/>
    <property type="match status" value="1"/>
</dbReference>
<dbReference type="InterPro" id="IPR002364">
    <property type="entry name" value="Quin_OxRdtase/zeta-crystal_CS"/>
</dbReference>
<dbReference type="Gene3D" id="3.90.180.10">
    <property type="entry name" value="Medium-chain alcohol dehydrogenases, catalytic domain"/>
    <property type="match status" value="1"/>
</dbReference>
<gene>
    <name evidence="4" type="ORF">DXX92_06125</name>
</gene>
<dbReference type="RefSeq" id="WP_115999652.1">
    <property type="nucleotide sequence ID" value="NZ_QUOV01000001.1"/>
</dbReference>
<dbReference type="EMBL" id="QUOV01000001">
    <property type="protein sequence ID" value="REL34978.1"/>
    <property type="molecule type" value="Genomic_DNA"/>
</dbReference>
<keyword evidence="2" id="KW-0560">Oxidoreductase</keyword>
<dbReference type="Pfam" id="PF08240">
    <property type="entry name" value="ADH_N"/>
    <property type="match status" value="1"/>
</dbReference>
<dbReference type="PROSITE" id="PS01162">
    <property type="entry name" value="QOR_ZETA_CRYSTAL"/>
    <property type="match status" value="1"/>
</dbReference>
<dbReference type="AlphaFoldDB" id="A0A3E0UDA8"/>
<reference evidence="4 5" key="1">
    <citation type="submission" date="2018-08" db="EMBL/GenBank/DDBJ databases">
        <title>Thalassotalea euphylliae genome.</title>
        <authorList>
            <person name="Summers S."/>
            <person name="Rice S.A."/>
            <person name="Freckelton M.L."/>
            <person name="Nedved B.T."/>
            <person name="Hadfield M.G."/>
        </authorList>
    </citation>
    <scope>NUCLEOTIDE SEQUENCE [LARGE SCALE GENOMIC DNA]</scope>
    <source>
        <strain evidence="4 5">H2</strain>
    </source>
</reference>
<dbReference type="GO" id="GO:0008270">
    <property type="term" value="F:zinc ion binding"/>
    <property type="evidence" value="ECO:0007669"/>
    <property type="project" value="InterPro"/>
</dbReference>
<dbReference type="PANTHER" id="PTHR48106">
    <property type="entry name" value="QUINONE OXIDOREDUCTASE PIG3-RELATED"/>
    <property type="match status" value="1"/>
</dbReference>
<dbReference type="Pfam" id="PF00107">
    <property type="entry name" value="ADH_zinc_N"/>
    <property type="match status" value="1"/>
</dbReference>
<dbReference type="InterPro" id="IPR013154">
    <property type="entry name" value="ADH-like_N"/>
</dbReference>
<protein>
    <submittedName>
        <fullName evidence="4">Zinc-binding alcohol dehydrogenase family protein</fullName>
    </submittedName>
</protein>
<organism evidence="4 5">
    <name type="scientific">Thalassotalea euphylliae</name>
    <dbReference type="NCBI Taxonomy" id="1655234"/>
    <lineage>
        <taxon>Bacteria</taxon>
        <taxon>Pseudomonadati</taxon>
        <taxon>Pseudomonadota</taxon>
        <taxon>Gammaproteobacteria</taxon>
        <taxon>Alteromonadales</taxon>
        <taxon>Colwelliaceae</taxon>
        <taxon>Thalassotalea</taxon>
    </lineage>
</organism>
<dbReference type="GO" id="GO:0016651">
    <property type="term" value="F:oxidoreductase activity, acting on NAD(P)H"/>
    <property type="evidence" value="ECO:0007669"/>
    <property type="project" value="TreeGrafter"/>
</dbReference>
<dbReference type="InterPro" id="IPR020843">
    <property type="entry name" value="ER"/>
</dbReference>
<keyword evidence="1" id="KW-0521">NADP</keyword>
<feature type="domain" description="Enoyl reductase (ER)" evidence="3">
    <location>
        <begin position="10"/>
        <end position="333"/>
    </location>
</feature>
<dbReference type="Gene3D" id="3.40.50.720">
    <property type="entry name" value="NAD(P)-binding Rossmann-like Domain"/>
    <property type="match status" value="1"/>
</dbReference>
<dbReference type="GO" id="GO:0070402">
    <property type="term" value="F:NADPH binding"/>
    <property type="evidence" value="ECO:0007669"/>
    <property type="project" value="TreeGrafter"/>
</dbReference>
<dbReference type="OrthoDB" id="4190732at2"/>
<dbReference type="PANTHER" id="PTHR48106:SF18">
    <property type="entry name" value="QUINONE OXIDOREDUCTASE PIG3"/>
    <property type="match status" value="1"/>
</dbReference>
<dbReference type="SMART" id="SM00829">
    <property type="entry name" value="PKS_ER"/>
    <property type="match status" value="1"/>
</dbReference>
<dbReference type="InterPro" id="IPR011032">
    <property type="entry name" value="GroES-like_sf"/>
</dbReference>
<accession>A0A3E0UDA8</accession>